<keyword evidence="4" id="KW-1185">Reference proteome</keyword>
<evidence type="ECO:0000256" key="1">
    <source>
        <dbReference type="SAM" id="MobiDB-lite"/>
    </source>
</evidence>
<sequence length="372" mass="42720">MADALQDLITALNRREDTQAISSFSGNATDQYISSWLSEAEAIAIIHNWNDDVKKQNFASRLKGPALKWHSQRTRAHPNEAYTAWKQALKDHFKHPADRDKQIQKLENLTQKPNQPVRMFIDKINSTYNAIYDDTGNNNLTIKNDLLVKILLRGILKPIKTLMVLNQMLPEVTTWDDAQRAALRCETTLYKTQTSNGVLELPTFTSSNIDTLTATALQQQHQKIEELQSKLSKINFIGESPEPKEDTIFYLGPNQRGRPPQRNQPNTAVRWSDNTNNYPNSEQRYRSQSRDRQYPNSSNNGYYQPQPQAPQQQYNQRPKSPANRPNTPGASSRSNSRNNDPQNLQCHRCENFGHIAAECRTKDPKRLRRPVK</sequence>
<evidence type="ECO:0000313" key="4">
    <source>
        <dbReference type="Proteomes" id="UP000000305"/>
    </source>
</evidence>
<dbReference type="KEGG" id="dpx:DAPPUDRAFT_253027"/>
<name>E9H415_DAPPU</name>
<feature type="compositionally biased region" description="Polar residues" evidence="1">
    <location>
        <begin position="323"/>
        <end position="345"/>
    </location>
</feature>
<dbReference type="PhylomeDB" id="E9H415"/>
<feature type="domain" description="Ty3 transposon capsid-like protein" evidence="2">
    <location>
        <begin position="18"/>
        <end position="194"/>
    </location>
</feature>
<dbReference type="OrthoDB" id="6509628at2759"/>
<dbReference type="GO" id="GO:0003676">
    <property type="term" value="F:nucleic acid binding"/>
    <property type="evidence" value="ECO:0007669"/>
    <property type="project" value="InterPro"/>
</dbReference>
<reference evidence="3 4" key="1">
    <citation type="journal article" date="2011" name="Science">
        <title>The ecoresponsive genome of Daphnia pulex.</title>
        <authorList>
            <person name="Colbourne J.K."/>
            <person name="Pfrender M.E."/>
            <person name="Gilbert D."/>
            <person name="Thomas W.K."/>
            <person name="Tucker A."/>
            <person name="Oakley T.H."/>
            <person name="Tokishita S."/>
            <person name="Aerts A."/>
            <person name="Arnold G.J."/>
            <person name="Basu M.K."/>
            <person name="Bauer D.J."/>
            <person name="Caceres C.E."/>
            <person name="Carmel L."/>
            <person name="Casola C."/>
            <person name="Choi J.H."/>
            <person name="Detter J.C."/>
            <person name="Dong Q."/>
            <person name="Dusheyko S."/>
            <person name="Eads B.D."/>
            <person name="Frohlich T."/>
            <person name="Geiler-Samerotte K.A."/>
            <person name="Gerlach D."/>
            <person name="Hatcher P."/>
            <person name="Jogdeo S."/>
            <person name="Krijgsveld J."/>
            <person name="Kriventseva E.V."/>
            <person name="Kultz D."/>
            <person name="Laforsch C."/>
            <person name="Lindquist E."/>
            <person name="Lopez J."/>
            <person name="Manak J.R."/>
            <person name="Muller J."/>
            <person name="Pangilinan J."/>
            <person name="Patwardhan R.P."/>
            <person name="Pitluck S."/>
            <person name="Pritham E.J."/>
            <person name="Rechtsteiner A."/>
            <person name="Rho M."/>
            <person name="Rogozin I.B."/>
            <person name="Sakarya O."/>
            <person name="Salamov A."/>
            <person name="Schaack S."/>
            <person name="Shapiro H."/>
            <person name="Shiga Y."/>
            <person name="Skalitzky C."/>
            <person name="Smith Z."/>
            <person name="Souvorov A."/>
            <person name="Sung W."/>
            <person name="Tang Z."/>
            <person name="Tsuchiya D."/>
            <person name="Tu H."/>
            <person name="Vos H."/>
            <person name="Wang M."/>
            <person name="Wolf Y.I."/>
            <person name="Yamagata H."/>
            <person name="Yamada T."/>
            <person name="Ye Y."/>
            <person name="Shaw J.R."/>
            <person name="Andrews J."/>
            <person name="Crease T.J."/>
            <person name="Tang H."/>
            <person name="Lucas S.M."/>
            <person name="Robertson H.M."/>
            <person name="Bork P."/>
            <person name="Koonin E.V."/>
            <person name="Zdobnov E.M."/>
            <person name="Grigoriev I.V."/>
            <person name="Lynch M."/>
            <person name="Boore J.L."/>
        </authorList>
    </citation>
    <scope>NUCLEOTIDE SEQUENCE [LARGE SCALE GENOMIC DNA]</scope>
</reference>
<accession>E9H415</accession>
<dbReference type="InterPro" id="IPR045358">
    <property type="entry name" value="Ty3_capsid"/>
</dbReference>
<dbReference type="eggNOG" id="KOG0017">
    <property type="taxonomic scope" value="Eukaryota"/>
</dbReference>
<evidence type="ECO:0000313" key="3">
    <source>
        <dbReference type="EMBL" id="EFX73437.1"/>
    </source>
</evidence>
<evidence type="ECO:0000259" key="2">
    <source>
        <dbReference type="Pfam" id="PF19259"/>
    </source>
</evidence>
<dbReference type="PANTHER" id="PTHR33223:SF6">
    <property type="entry name" value="CCHC-TYPE DOMAIN-CONTAINING PROTEIN"/>
    <property type="match status" value="1"/>
</dbReference>
<feature type="compositionally biased region" description="Low complexity" evidence="1">
    <location>
        <begin position="299"/>
        <end position="316"/>
    </location>
</feature>
<dbReference type="Pfam" id="PF19259">
    <property type="entry name" value="Ty3_capsid"/>
    <property type="match status" value="1"/>
</dbReference>
<dbReference type="InParanoid" id="E9H415"/>
<dbReference type="HOGENOM" id="CLU_063311_1_0_1"/>
<dbReference type="InterPro" id="IPR036875">
    <property type="entry name" value="Znf_CCHC_sf"/>
</dbReference>
<dbReference type="AlphaFoldDB" id="E9H415"/>
<protein>
    <recommendedName>
        <fullName evidence="2">Ty3 transposon capsid-like protein domain-containing protein</fullName>
    </recommendedName>
</protein>
<feature type="region of interest" description="Disordered" evidence="1">
    <location>
        <begin position="238"/>
        <end position="345"/>
    </location>
</feature>
<dbReference type="OMA" id="YGSREYK"/>
<dbReference type="GO" id="GO:0008270">
    <property type="term" value="F:zinc ion binding"/>
    <property type="evidence" value="ECO:0007669"/>
    <property type="project" value="InterPro"/>
</dbReference>
<dbReference type="EMBL" id="GL732590">
    <property type="protein sequence ID" value="EFX73437.1"/>
    <property type="molecule type" value="Genomic_DNA"/>
</dbReference>
<dbReference type="SUPFAM" id="SSF57756">
    <property type="entry name" value="Retrovirus zinc finger-like domains"/>
    <property type="match status" value="1"/>
</dbReference>
<feature type="compositionally biased region" description="Polar residues" evidence="1">
    <location>
        <begin position="261"/>
        <end position="282"/>
    </location>
</feature>
<gene>
    <name evidence="3" type="ORF">DAPPUDRAFT_253027</name>
</gene>
<dbReference type="PANTHER" id="PTHR33223">
    <property type="entry name" value="CCHC-TYPE DOMAIN-CONTAINING PROTEIN"/>
    <property type="match status" value="1"/>
</dbReference>
<dbReference type="Proteomes" id="UP000000305">
    <property type="component" value="Unassembled WGS sequence"/>
</dbReference>
<proteinExistence type="predicted"/>
<feature type="compositionally biased region" description="Basic and acidic residues" evidence="1">
    <location>
        <begin position="283"/>
        <end position="293"/>
    </location>
</feature>
<organism evidence="3 4">
    <name type="scientific">Daphnia pulex</name>
    <name type="common">Water flea</name>
    <dbReference type="NCBI Taxonomy" id="6669"/>
    <lineage>
        <taxon>Eukaryota</taxon>
        <taxon>Metazoa</taxon>
        <taxon>Ecdysozoa</taxon>
        <taxon>Arthropoda</taxon>
        <taxon>Crustacea</taxon>
        <taxon>Branchiopoda</taxon>
        <taxon>Diplostraca</taxon>
        <taxon>Cladocera</taxon>
        <taxon>Anomopoda</taxon>
        <taxon>Daphniidae</taxon>
        <taxon>Daphnia</taxon>
    </lineage>
</organism>